<evidence type="ECO:0000313" key="4">
    <source>
        <dbReference type="Proteomes" id="UP000531594"/>
    </source>
</evidence>
<proteinExistence type="predicted"/>
<evidence type="ECO:0000256" key="1">
    <source>
        <dbReference type="SAM" id="MobiDB-lite"/>
    </source>
</evidence>
<dbReference type="SUPFAM" id="SSF55166">
    <property type="entry name" value="Hedgehog/DD-peptidase"/>
    <property type="match status" value="1"/>
</dbReference>
<dbReference type="EMBL" id="JACHGK010000011">
    <property type="protein sequence ID" value="MBB6446531.1"/>
    <property type="molecule type" value="Genomic_DNA"/>
</dbReference>
<dbReference type="GO" id="GO:0006508">
    <property type="term" value="P:proteolysis"/>
    <property type="evidence" value="ECO:0007669"/>
    <property type="project" value="InterPro"/>
</dbReference>
<feature type="region of interest" description="Disordered" evidence="1">
    <location>
        <begin position="20"/>
        <end position="62"/>
    </location>
</feature>
<feature type="compositionally biased region" description="Basic and acidic residues" evidence="1">
    <location>
        <begin position="50"/>
        <end position="62"/>
    </location>
</feature>
<evidence type="ECO:0000313" key="3">
    <source>
        <dbReference type="EMBL" id="MBB6446531.1"/>
    </source>
</evidence>
<dbReference type="Pfam" id="PF02557">
    <property type="entry name" value="VanY"/>
    <property type="match status" value="1"/>
</dbReference>
<feature type="compositionally biased region" description="Polar residues" evidence="1">
    <location>
        <begin position="35"/>
        <end position="49"/>
    </location>
</feature>
<sequence length="280" mass="31442">MKRILLTVGSIVLLSGCGIGENSDQSEKKNETVQEENQNSTEKQQNQTEQNHKPQEEKKGEANEDKLTLEAAYFNKIAEVDGKKVIQNPENILVLVNKEYGLPDGYAPADLVRPNVAFSFGDQDIEKSYMRKEAAMALEKMFTEAANHNLQLYAVSGYRSYERQVEVFNNEVQNVGREQAVQVVAVPGNSEHQTGLSMDISSASANSALSEQFGETPEGKWLVENAHKFGFILRYPKGKEAITGYQYESWHFRYVGVESASGIYENGLTLEEYFHVVEKI</sequence>
<evidence type="ECO:0000259" key="2">
    <source>
        <dbReference type="Pfam" id="PF02557"/>
    </source>
</evidence>
<comment type="caution">
    <text evidence="3">The sequence shown here is derived from an EMBL/GenBank/DDBJ whole genome shotgun (WGS) entry which is preliminary data.</text>
</comment>
<reference evidence="3 4" key="1">
    <citation type="submission" date="2020-08" db="EMBL/GenBank/DDBJ databases">
        <title>Genomic Encyclopedia of Type Strains, Phase IV (KMG-IV): sequencing the most valuable type-strain genomes for metagenomic binning, comparative biology and taxonomic classification.</title>
        <authorList>
            <person name="Goeker M."/>
        </authorList>
    </citation>
    <scope>NUCLEOTIDE SEQUENCE [LARGE SCALE GENOMIC DNA]</scope>
    <source>
        <strain evidence="3 4">DSM 5391</strain>
    </source>
</reference>
<dbReference type="Gene3D" id="3.30.1380.10">
    <property type="match status" value="1"/>
</dbReference>
<dbReference type="InterPro" id="IPR009045">
    <property type="entry name" value="Zn_M74/Hedgehog-like"/>
</dbReference>
<keyword evidence="3" id="KW-0645">Protease</keyword>
<keyword evidence="4" id="KW-1185">Reference proteome</keyword>
<name>A0A7X0LVZ4_9BACI</name>
<gene>
    <name evidence="3" type="ORF">HNR53_003190</name>
</gene>
<dbReference type="PANTHER" id="PTHR34385">
    <property type="entry name" value="D-ALANYL-D-ALANINE CARBOXYPEPTIDASE"/>
    <property type="match status" value="1"/>
</dbReference>
<dbReference type="AlphaFoldDB" id="A0A7X0LVZ4"/>
<dbReference type="Proteomes" id="UP000531594">
    <property type="component" value="Unassembled WGS sequence"/>
</dbReference>
<dbReference type="GO" id="GO:0009002">
    <property type="term" value="F:serine-type D-Ala-D-Ala carboxypeptidase activity"/>
    <property type="evidence" value="ECO:0007669"/>
    <property type="project" value="UniProtKB-EC"/>
</dbReference>
<feature type="domain" description="D-alanyl-D-alanine carboxypeptidase-like core" evidence="2">
    <location>
        <begin position="128"/>
        <end position="256"/>
    </location>
</feature>
<keyword evidence="3" id="KW-0121">Carboxypeptidase</keyword>
<dbReference type="EC" id="3.4.16.4" evidence="3"/>
<dbReference type="InterPro" id="IPR003709">
    <property type="entry name" value="VanY-like_core_dom"/>
</dbReference>
<keyword evidence="3" id="KW-0378">Hydrolase</keyword>
<dbReference type="CDD" id="cd14852">
    <property type="entry name" value="LD-carboxypeptidase"/>
    <property type="match status" value="1"/>
</dbReference>
<protein>
    <submittedName>
        <fullName evidence="3">D-alanyl-D-alanine carboxypeptidase</fullName>
        <ecNumber evidence="3">3.4.16.4</ecNumber>
    </submittedName>
</protein>
<dbReference type="InterPro" id="IPR058193">
    <property type="entry name" value="VanY/YodJ_core_dom"/>
</dbReference>
<organism evidence="3 4">
    <name type="scientific">Bacillus benzoevorans</name>
    <dbReference type="NCBI Taxonomy" id="1456"/>
    <lineage>
        <taxon>Bacteria</taxon>
        <taxon>Bacillati</taxon>
        <taxon>Bacillota</taxon>
        <taxon>Bacilli</taxon>
        <taxon>Bacillales</taxon>
        <taxon>Bacillaceae</taxon>
        <taxon>Bacillus</taxon>
    </lineage>
</organism>
<accession>A0A7X0LVZ4</accession>
<dbReference type="PANTHER" id="PTHR34385:SF1">
    <property type="entry name" value="PEPTIDOGLYCAN L-ALANYL-D-GLUTAMATE ENDOPEPTIDASE CWLK"/>
    <property type="match status" value="1"/>
</dbReference>
<dbReference type="InterPro" id="IPR052179">
    <property type="entry name" value="DD-CPase-like"/>
</dbReference>
<dbReference type="RefSeq" id="WP_184527608.1">
    <property type="nucleotide sequence ID" value="NZ_JACHGK010000011.1"/>
</dbReference>
<dbReference type="PROSITE" id="PS51257">
    <property type="entry name" value="PROKAR_LIPOPROTEIN"/>
    <property type="match status" value="1"/>
</dbReference>